<keyword evidence="3" id="KW-1185">Reference proteome</keyword>
<protein>
    <submittedName>
        <fullName evidence="2">Uncharacterized protein</fullName>
    </submittedName>
</protein>
<dbReference type="EMBL" id="JAACJM010000001">
    <property type="protein sequence ID" value="KAF5375259.1"/>
    <property type="molecule type" value="Genomic_DNA"/>
</dbReference>
<sequence>MLFAESSCLTDSTQGKTLQTGFVVGMERILGVPPFKSESEPNWERANVDAADSLEEIEKRDAARNRYQRLYWETVAEHGGEPILPARLEHSKKLAIRMAEISKQKKDQAYLPSIPDTDTIKTPKEPVQLAVREGRPTVQFVDVGTKFLDPVTEEKRLAKKDRRVRQRTKKLEEKKLLRQ</sequence>
<organism evidence="2 3">
    <name type="scientific">Tetrapyrgos nigripes</name>
    <dbReference type="NCBI Taxonomy" id="182062"/>
    <lineage>
        <taxon>Eukaryota</taxon>
        <taxon>Fungi</taxon>
        <taxon>Dikarya</taxon>
        <taxon>Basidiomycota</taxon>
        <taxon>Agaricomycotina</taxon>
        <taxon>Agaricomycetes</taxon>
        <taxon>Agaricomycetidae</taxon>
        <taxon>Agaricales</taxon>
        <taxon>Marasmiineae</taxon>
        <taxon>Marasmiaceae</taxon>
        <taxon>Tetrapyrgos</taxon>
    </lineage>
</organism>
<gene>
    <name evidence="2" type="ORF">D9758_000533</name>
</gene>
<feature type="region of interest" description="Disordered" evidence="1">
    <location>
        <begin position="159"/>
        <end position="179"/>
    </location>
</feature>
<feature type="compositionally biased region" description="Basic and acidic residues" evidence="1">
    <location>
        <begin position="169"/>
        <end position="179"/>
    </location>
</feature>
<evidence type="ECO:0000313" key="2">
    <source>
        <dbReference type="EMBL" id="KAF5375259.1"/>
    </source>
</evidence>
<evidence type="ECO:0000313" key="3">
    <source>
        <dbReference type="Proteomes" id="UP000559256"/>
    </source>
</evidence>
<reference evidence="2 3" key="1">
    <citation type="journal article" date="2020" name="ISME J.">
        <title>Uncovering the hidden diversity of litter-decomposition mechanisms in mushroom-forming fungi.</title>
        <authorList>
            <person name="Floudas D."/>
            <person name="Bentzer J."/>
            <person name="Ahren D."/>
            <person name="Johansson T."/>
            <person name="Persson P."/>
            <person name="Tunlid A."/>
        </authorList>
    </citation>
    <scope>NUCLEOTIDE SEQUENCE [LARGE SCALE GENOMIC DNA]</scope>
    <source>
        <strain evidence="2 3">CBS 291.85</strain>
    </source>
</reference>
<comment type="caution">
    <text evidence="2">The sequence shown here is derived from an EMBL/GenBank/DDBJ whole genome shotgun (WGS) entry which is preliminary data.</text>
</comment>
<name>A0A8H5H1V4_9AGAR</name>
<dbReference type="AlphaFoldDB" id="A0A8H5H1V4"/>
<dbReference type="Proteomes" id="UP000559256">
    <property type="component" value="Unassembled WGS sequence"/>
</dbReference>
<evidence type="ECO:0000256" key="1">
    <source>
        <dbReference type="SAM" id="MobiDB-lite"/>
    </source>
</evidence>
<feature type="compositionally biased region" description="Basic residues" evidence="1">
    <location>
        <begin position="159"/>
        <end position="168"/>
    </location>
</feature>
<accession>A0A8H5H1V4</accession>
<proteinExistence type="predicted"/>
<dbReference type="OrthoDB" id="10052321at2759"/>